<dbReference type="GO" id="GO:0003700">
    <property type="term" value="F:DNA-binding transcription factor activity"/>
    <property type="evidence" value="ECO:0007669"/>
    <property type="project" value="InterPro"/>
</dbReference>
<gene>
    <name evidence="5" type="ORF">G4D61_12295</name>
</gene>
<dbReference type="PANTHER" id="PTHR33164">
    <property type="entry name" value="TRANSCRIPTIONAL REGULATOR, MARR FAMILY"/>
    <property type="match status" value="1"/>
</dbReference>
<reference evidence="5 6" key="1">
    <citation type="submission" date="2020-03" db="EMBL/GenBank/DDBJ databases">
        <title>Bacillus aquiflavi sp. nov., isolated from yellow water of strong flavor Chinese baijiu in Yibin region of China.</title>
        <authorList>
            <person name="Xie J."/>
        </authorList>
    </citation>
    <scope>NUCLEOTIDE SEQUENCE [LARGE SCALE GENOMIC DNA]</scope>
    <source>
        <strain evidence="5 6">Gsoil 114</strain>
    </source>
</reference>
<dbReference type="AlphaFoldDB" id="A0A6M0P9W7"/>
<dbReference type="InterPro" id="IPR039422">
    <property type="entry name" value="MarR/SlyA-like"/>
</dbReference>
<keyword evidence="2" id="KW-0238">DNA-binding</keyword>
<protein>
    <submittedName>
        <fullName evidence="5">Winged helix-turn-helix transcriptional regulator</fullName>
    </submittedName>
</protein>
<proteinExistence type="predicted"/>
<dbReference type="SMART" id="SM00347">
    <property type="entry name" value="HTH_MARR"/>
    <property type="match status" value="1"/>
</dbReference>
<comment type="caution">
    <text evidence="5">The sequence shown here is derived from an EMBL/GenBank/DDBJ whole genome shotgun (WGS) entry which is preliminary data.</text>
</comment>
<dbReference type="GO" id="GO:0006950">
    <property type="term" value="P:response to stress"/>
    <property type="evidence" value="ECO:0007669"/>
    <property type="project" value="TreeGrafter"/>
</dbReference>
<sequence length="138" mass="16100">MSKNVSELNALWTDIYYLLRYKHSEKVTHIGVRIMQVIQKEKEVTIKDIAKEIAVSHNTASEHIKRLTEKQYLYKTRSSIDERKVIIKLTDIGKDVLHRNSNLDEAKLKTIFETANDVEKQSIISAFRLLKELAKRCT</sequence>
<dbReference type="Proteomes" id="UP000476934">
    <property type="component" value="Unassembled WGS sequence"/>
</dbReference>
<accession>A0A6M0P9W7</accession>
<dbReference type="InterPro" id="IPR000835">
    <property type="entry name" value="HTH_MarR-typ"/>
</dbReference>
<dbReference type="InterPro" id="IPR036388">
    <property type="entry name" value="WH-like_DNA-bd_sf"/>
</dbReference>
<evidence type="ECO:0000313" key="6">
    <source>
        <dbReference type="Proteomes" id="UP000476934"/>
    </source>
</evidence>
<dbReference type="InterPro" id="IPR055166">
    <property type="entry name" value="Transc_reg_Sar_Rot_HTH"/>
</dbReference>
<evidence type="ECO:0000256" key="3">
    <source>
        <dbReference type="ARBA" id="ARBA00023163"/>
    </source>
</evidence>
<dbReference type="Pfam" id="PF22381">
    <property type="entry name" value="Staph_reg_Sar_Rot"/>
    <property type="match status" value="1"/>
</dbReference>
<dbReference type="GO" id="GO:0003677">
    <property type="term" value="F:DNA binding"/>
    <property type="evidence" value="ECO:0007669"/>
    <property type="project" value="UniProtKB-KW"/>
</dbReference>
<evidence type="ECO:0000313" key="5">
    <source>
        <dbReference type="EMBL" id="NEY20739.1"/>
    </source>
</evidence>
<dbReference type="Gene3D" id="1.10.10.10">
    <property type="entry name" value="Winged helix-like DNA-binding domain superfamily/Winged helix DNA-binding domain"/>
    <property type="match status" value="1"/>
</dbReference>
<dbReference type="EMBL" id="JAAIWK010000020">
    <property type="protein sequence ID" value="NEY20739.1"/>
    <property type="molecule type" value="Genomic_DNA"/>
</dbReference>
<feature type="domain" description="HTH marR-type" evidence="4">
    <location>
        <begin position="1"/>
        <end position="132"/>
    </location>
</feature>
<organism evidence="5 6">
    <name type="scientific">Heyndrickxia ginsengihumi</name>
    <dbReference type="NCBI Taxonomy" id="363870"/>
    <lineage>
        <taxon>Bacteria</taxon>
        <taxon>Bacillati</taxon>
        <taxon>Bacillota</taxon>
        <taxon>Bacilli</taxon>
        <taxon>Bacillales</taxon>
        <taxon>Bacillaceae</taxon>
        <taxon>Heyndrickxia</taxon>
    </lineage>
</organism>
<evidence type="ECO:0000256" key="1">
    <source>
        <dbReference type="ARBA" id="ARBA00023015"/>
    </source>
</evidence>
<evidence type="ECO:0000256" key="2">
    <source>
        <dbReference type="ARBA" id="ARBA00023125"/>
    </source>
</evidence>
<keyword evidence="6" id="KW-1185">Reference proteome</keyword>
<dbReference type="RefSeq" id="WP_163174071.1">
    <property type="nucleotide sequence ID" value="NZ_JAAIWK010000020.1"/>
</dbReference>
<dbReference type="PROSITE" id="PS50995">
    <property type="entry name" value="HTH_MARR_2"/>
    <property type="match status" value="1"/>
</dbReference>
<name>A0A6M0P9W7_9BACI</name>
<dbReference type="PANTHER" id="PTHR33164:SF89">
    <property type="entry name" value="MARR FAMILY REGULATORY PROTEIN"/>
    <property type="match status" value="1"/>
</dbReference>
<keyword evidence="3" id="KW-0804">Transcription</keyword>
<dbReference type="SUPFAM" id="SSF46785">
    <property type="entry name" value="Winged helix' DNA-binding domain"/>
    <property type="match status" value="1"/>
</dbReference>
<keyword evidence="1" id="KW-0805">Transcription regulation</keyword>
<dbReference type="InterPro" id="IPR036390">
    <property type="entry name" value="WH_DNA-bd_sf"/>
</dbReference>
<evidence type="ECO:0000259" key="4">
    <source>
        <dbReference type="PROSITE" id="PS50995"/>
    </source>
</evidence>